<dbReference type="GO" id="GO:0008932">
    <property type="term" value="F:lytic endotransglycosylase activity"/>
    <property type="evidence" value="ECO:0007669"/>
    <property type="project" value="UniProtKB-UniRule"/>
</dbReference>
<keyword evidence="3 7" id="KW-1133">Transmembrane helix</keyword>
<evidence type="ECO:0000256" key="6">
    <source>
        <dbReference type="ARBA" id="ARBA00023316"/>
    </source>
</evidence>
<keyword evidence="10" id="KW-1185">Reference proteome</keyword>
<keyword evidence="5 7" id="KW-0456">Lyase</keyword>
<keyword evidence="1 7" id="KW-1003">Cell membrane</keyword>
<gene>
    <name evidence="7 9" type="primary">mltG</name>
    <name evidence="9" type="ORF">H6A12_05275</name>
</gene>
<dbReference type="Proteomes" id="UP000774750">
    <property type="component" value="Unassembled WGS sequence"/>
</dbReference>
<evidence type="ECO:0000256" key="8">
    <source>
        <dbReference type="SAM" id="MobiDB-lite"/>
    </source>
</evidence>
<proteinExistence type="inferred from homology"/>
<feature type="compositionally biased region" description="Basic and acidic residues" evidence="8">
    <location>
        <begin position="28"/>
        <end position="41"/>
    </location>
</feature>
<evidence type="ECO:0000256" key="7">
    <source>
        <dbReference type="HAMAP-Rule" id="MF_02065"/>
    </source>
</evidence>
<comment type="caution">
    <text evidence="9">The sequence shown here is derived from an EMBL/GenBank/DDBJ whole genome shotgun (WGS) entry which is preliminary data.</text>
</comment>
<comment type="similarity">
    <text evidence="7">Belongs to the transglycosylase MltG family.</text>
</comment>
<dbReference type="PANTHER" id="PTHR30518:SF2">
    <property type="entry name" value="ENDOLYTIC MUREIN TRANSGLYCOSYLASE"/>
    <property type="match status" value="1"/>
</dbReference>
<reference evidence="9" key="1">
    <citation type="submission" date="2020-08" db="EMBL/GenBank/DDBJ databases">
        <authorList>
            <person name="Cejkova D."/>
            <person name="Kubasova T."/>
            <person name="Jahodarova E."/>
            <person name="Rychlik I."/>
        </authorList>
    </citation>
    <scope>NUCLEOTIDE SEQUENCE</scope>
    <source>
        <strain evidence="9">An559</strain>
    </source>
</reference>
<dbReference type="Pfam" id="PF02618">
    <property type="entry name" value="YceG"/>
    <property type="match status" value="1"/>
</dbReference>
<evidence type="ECO:0000313" key="9">
    <source>
        <dbReference type="EMBL" id="MBM6920567.1"/>
    </source>
</evidence>
<evidence type="ECO:0000256" key="3">
    <source>
        <dbReference type="ARBA" id="ARBA00022989"/>
    </source>
</evidence>
<feature type="region of interest" description="Disordered" evidence="8">
    <location>
        <begin position="1"/>
        <end position="41"/>
    </location>
</feature>
<organism evidence="9 10">
    <name type="scientific">Merdimmobilis hominis</name>
    <dbReference type="NCBI Taxonomy" id="2897707"/>
    <lineage>
        <taxon>Bacteria</taxon>
        <taxon>Bacillati</taxon>
        <taxon>Bacillota</taxon>
        <taxon>Clostridia</taxon>
        <taxon>Eubacteriales</taxon>
        <taxon>Oscillospiraceae</taxon>
        <taxon>Merdimmobilis</taxon>
    </lineage>
</organism>
<keyword evidence="4 7" id="KW-0472">Membrane</keyword>
<evidence type="ECO:0000256" key="2">
    <source>
        <dbReference type="ARBA" id="ARBA00022692"/>
    </source>
</evidence>
<dbReference type="Gene3D" id="3.30.1490.480">
    <property type="entry name" value="Endolytic murein transglycosylase"/>
    <property type="match status" value="1"/>
</dbReference>
<dbReference type="EMBL" id="JACJKY010000006">
    <property type="protein sequence ID" value="MBM6920567.1"/>
    <property type="molecule type" value="Genomic_DNA"/>
</dbReference>
<dbReference type="RefSeq" id="WP_204445573.1">
    <property type="nucleotide sequence ID" value="NZ_JACJKY010000006.1"/>
</dbReference>
<dbReference type="NCBIfam" id="TIGR00247">
    <property type="entry name" value="endolytic transglycosylase MltG"/>
    <property type="match status" value="1"/>
</dbReference>
<feature type="transmembrane region" description="Helical" evidence="7">
    <location>
        <begin position="80"/>
        <end position="102"/>
    </location>
</feature>
<dbReference type="PANTHER" id="PTHR30518">
    <property type="entry name" value="ENDOLYTIC MUREIN TRANSGLYCOSYLASE"/>
    <property type="match status" value="1"/>
</dbReference>
<dbReference type="EC" id="4.2.2.29" evidence="7"/>
<dbReference type="GO" id="GO:0071555">
    <property type="term" value="P:cell wall organization"/>
    <property type="evidence" value="ECO:0007669"/>
    <property type="project" value="UniProtKB-KW"/>
</dbReference>
<accession>A0A938X4F6</accession>
<sequence length="424" mass="47401">MTEEEKQTNKSFESDAIHASDAEDLNEDAEKQAPQESKTIAERRVHAFKLHAGKEIEEIPEYTLANEDPKKIRTKRRRSAWIRVTLGIVIVALTGLLSYGILFGVQDMSGFGKADSAVTIEIPQNAGTEKVASILEEAGIVKSGMLFRVYYKLTKPVGSFHAGVYTLNTSMSYSTILSELFKYASSKEEVQVQFPEGATIYQMAKKLEESGVCSAQEFLTAADTVSIDLPFVSELEKNELEYHPLEGYLFPDTYMFYKNDNPANVIKKMMSTFETKVLTEENKARVQELGLSLEDTIALASIVQQEGNSEESMAMVSSVYHNRLNDAETFPLLQADPTRVYGRELRTQMADNVNEEIITAYDTYQSEGLPPGPICNPGVQAITATLYPESTEYYYFCTNLQTGKFYYAKTLAQHEKNLALAGLK</sequence>
<dbReference type="HAMAP" id="MF_02065">
    <property type="entry name" value="MltG"/>
    <property type="match status" value="1"/>
</dbReference>
<dbReference type="GO" id="GO:0009252">
    <property type="term" value="P:peptidoglycan biosynthetic process"/>
    <property type="evidence" value="ECO:0007669"/>
    <property type="project" value="UniProtKB-UniRule"/>
</dbReference>
<dbReference type="AlphaFoldDB" id="A0A938X4F6"/>
<feature type="compositionally biased region" description="Basic and acidic residues" evidence="8">
    <location>
        <begin position="1"/>
        <end position="21"/>
    </location>
</feature>
<evidence type="ECO:0000256" key="5">
    <source>
        <dbReference type="ARBA" id="ARBA00023239"/>
    </source>
</evidence>
<keyword evidence="6 7" id="KW-0961">Cell wall biogenesis/degradation</keyword>
<evidence type="ECO:0000256" key="1">
    <source>
        <dbReference type="ARBA" id="ARBA00022475"/>
    </source>
</evidence>
<comment type="subcellular location">
    <subcellularLocation>
        <location evidence="7">Cell membrane</location>
        <topology evidence="7">Single-pass membrane protein</topology>
    </subcellularLocation>
</comment>
<dbReference type="InterPro" id="IPR003770">
    <property type="entry name" value="MLTG-like"/>
</dbReference>
<evidence type="ECO:0000313" key="10">
    <source>
        <dbReference type="Proteomes" id="UP000774750"/>
    </source>
</evidence>
<reference evidence="9" key="2">
    <citation type="journal article" date="2021" name="Sci. Rep.">
        <title>The distribution of antibiotic resistance genes in chicken gut microbiota commensals.</title>
        <authorList>
            <person name="Juricova H."/>
            <person name="Matiasovicova J."/>
            <person name="Kubasova T."/>
            <person name="Cejkova D."/>
            <person name="Rychlik I."/>
        </authorList>
    </citation>
    <scope>NUCLEOTIDE SEQUENCE</scope>
    <source>
        <strain evidence="9">An559</strain>
    </source>
</reference>
<name>A0A938X4F6_9FIRM</name>
<evidence type="ECO:0000256" key="4">
    <source>
        <dbReference type="ARBA" id="ARBA00023136"/>
    </source>
</evidence>
<comment type="function">
    <text evidence="7">Functions as a peptidoglycan terminase that cleaves nascent peptidoglycan strands endolytically to terminate their elongation.</text>
</comment>
<protein>
    <recommendedName>
        <fullName evidence="7">Endolytic murein transglycosylase</fullName>
        <ecNumber evidence="7">4.2.2.29</ecNumber>
    </recommendedName>
    <alternativeName>
        <fullName evidence="7">Peptidoglycan lytic transglycosylase</fullName>
    </alternativeName>
    <alternativeName>
        <fullName evidence="7">Peptidoglycan polymerization terminase</fullName>
    </alternativeName>
</protein>
<comment type="catalytic activity">
    <reaction evidence="7">
        <text>a peptidoglycan chain = a peptidoglycan chain with N-acetyl-1,6-anhydromuramyl-[peptide] at the reducing end + a peptidoglycan chain with N-acetylglucosamine at the non-reducing end.</text>
        <dbReference type="EC" id="4.2.2.29"/>
    </reaction>
</comment>
<feature type="site" description="Important for catalytic activity" evidence="7">
    <location>
        <position position="306"/>
    </location>
</feature>
<dbReference type="GO" id="GO:0005886">
    <property type="term" value="C:plasma membrane"/>
    <property type="evidence" value="ECO:0007669"/>
    <property type="project" value="UniProtKB-SubCell"/>
</dbReference>
<keyword evidence="2 7" id="KW-0812">Transmembrane</keyword>